<protein>
    <submittedName>
        <fullName evidence="2">Alpha/beta fold hydrolase</fullName>
    </submittedName>
</protein>
<dbReference type="EMBL" id="CP045929">
    <property type="protein sequence ID" value="QGK72280.1"/>
    <property type="molecule type" value="Genomic_DNA"/>
</dbReference>
<dbReference type="InterPro" id="IPR029058">
    <property type="entry name" value="AB_hydrolase_fold"/>
</dbReference>
<dbReference type="PANTHER" id="PTHR47751">
    <property type="entry name" value="SUPERFAMILY HYDROLASE, PUTATIVE (AFU_ORTHOLOGUE AFUA_2G16580)-RELATED"/>
    <property type="match status" value="1"/>
</dbReference>
<dbReference type="Gene3D" id="3.40.50.1820">
    <property type="entry name" value="alpha/beta hydrolase"/>
    <property type="match status" value="1"/>
</dbReference>
<evidence type="ECO:0000313" key="3">
    <source>
        <dbReference type="Proteomes" id="UP000371041"/>
    </source>
</evidence>
<keyword evidence="2" id="KW-0378">Hydrolase</keyword>
<dbReference type="InterPro" id="IPR051411">
    <property type="entry name" value="Polyketide_trans_af380"/>
</dbReference>
<dbReference type="SUPFAM" id="SSF53474">
    <property type="entry name" value="alpha/beta-Hydrolases"/>
    <property type="match status" value="1"/>
</dbReference>
<dbReference type="AlphaFoldDB" id="A0A5Q3QEB1"/>
<keyword evidence="3" id="KW-1185">Reference proteome</keyword>
<dbReference type="KEGG" id="sace:GIY23_14210"/>
<evidence type="ECO:0000313" key="2">
    <source>
        <dbReference type="EMBL" id="QGK72280.1"/>
    </source>
</evidence>
<dbReference type="Pfam" id="PF12146">
    <property type="entry name" value="Hydrolase_4"/>
    <property type="match status" value="1"/>
</dbReference>
<gene>
    <name evidence="2" type="ORF">GIY23_14210</name>
</gene>
<sequence length="303" mass="33462">MSVRPLPFFSSGLRLDADLHLPDDGGAGAPYPVVIPSSGYQGLKVIHPERFARTLTERGYAVLAFDYRSFGASEGEHGRLIPQEWAQDLRAAVDRVSTVEELDANRIGLLGWGMGGGVVVAEAAEDERVRAVAAVNGIADGTRSTRNMHDAGSWQSLQERIVADRGRRSEWGRSEITSPWDIVRLDLDDRTDGYVGAELYRAPGFGSGVTLESADMLLRFSPESVAHRIAPRPLFVVHGGENELHKPEEARSLYEHAEEPKRLEIIEGAGHTEWMFDEHPTFRALLDQLDGFFTDAFDRVLVG</sequence>
<proteinExistence type="predicted"/>
<accession>A0A5Q3QEB1</accession>
<dbReference type="InterPro" id="IPR022742">
    <property type="entry name" value="Hydrolase_4"/>
</dbReference>
<feature type="domain" description="Serine aminopeptidase S33" evidence="1">
    <location>
        <begin position="49"/>
        <end position="272"/>
    </location>
</feature>
<evidence type="ECO:0000259" key="1">
    <source>
        <dbReference type="Pfam" id="PF12146"/>
    </source>
</evidence>
<dbReference type="Proteomes" id="UP000371041">
    <property type="component" value="Chromosome"/>
</dbReference>
<dbReference type="PANTHER" id="PTHR47751:SF2">
    <property type="entry name" value="DLTD N-TERMINAL DOMAIN PROTEIN (AFU_ORTHOLOGUE AFUA_8G00380)-RELATED"/>
    <property type="match status" value="1"/>
</dbReference>
<dbReference type="GO" id="GO:0016787">
    <property type="term" value="F:hydrolase activity"/>
    <property type="evidence" value="ECO:0007669"/>
    <property type="project" value="UniProtKB-KW"/>
</dbReference>
<organism evidence="2 3">
    <name type="scientific">Allosaccharopolyspora coralli</name>
    <dbReference type="NCBI Taxonomy" id="2665642"/>
    <lineage>
        <taxon>Bacteria</taxon>
        <taxon>Bacillati</taxon>
        <taxon>Actinomycetota</taxon>
        <taxon>Actinomycetes</taxon>
        <taxon>Pseudonocardiales</taxon>
        <taxon>Pseudonocardiaceae</taxon>
        <taxon>Allosaccharopolyspora</taxon>
    </lineage>
</organism>
<name>A0A5Q3QEB1_9PSEU</name>
<reference evidence="3" key="1">
    <citation type="submission" date="2019-11" db="EMBL/GenBank/DDBJ databases">
        <title>The complete genome sequence of Saccharopolyspora sp. E2A.</title>
        <authorList>
            <person name="Zhang G."/>
        </authorList>
    </citation>
    <scope>NUCLEOTIDE SEQUENCE [LARGE SCALE GENOMIC DNA]</scope>
    <source>
        <strain evidence="3">E2A</strain>
    </source>
</reference>
<dbReference type="Gene3D" id="1.10.10.800">
    <property type="match status" value="1"/>
</dbReference>